<comment type="similarity">
    <text evidence="6">Belongs to the HSP33 family.</text>
</comment>
<proteinExistence type="inferred from homology"/>
<evidence type="ECO:0000256" key="1">
    <source>
        <dbReference type="ARBA" id="ARBA00022490"/>
    </source>
</evidence>
<dbReference type="STRING" id="1262914.BN533_01540"/>
<keyword evidence="1 6" id="KW-0963">Cytoplasm</keyword>
<dbReference type="GO" id="GO:0042026">
    <property type="term" value="P:protein refolding"/>
    <property type="evidence" value="ECO:0007669"/>
    <property type="project" value="TreeGrafter"/>
</dbReference>
<evidence type="ECO:0000313" key="7">
    <source>
        <dbReference type="EMBL" id="CDB46484.1"/>
    </source>
</evidence>
<comment type="caution">
    <text evidence="7">The sequence shown here is derived from an EMBL/GenBank/DDBJ whole genome shotgun (WGS) entry which is preliminary data.</text>
</comment>
<dbReference type="GO" id="GO:0044183">
    <property type="term" value="F:protein folding chaperone"/>
    <property type="evidence" value="ECO:0007669"/>
    <property type="project" value="TreeGrafter"/>
</dbReference>
<dbReference type="RefSeq" id="WP_021718440.1">
    <property type="nucleotide sequence ID" value="NZ_AP019004.1"/>
</dbReference>
<dbReference type="PANTHER" id="PTHR30111:SF1">
    <property type="entry name" value="33 KDA CHAPERONIN"/>
    <property type="match status" value="1"/>
</dbReference>
<dbReference type="Pfam" id="PF01430">
    <property type="entry name" value="HSP33"/>
    <property type="match status" value="1"/>
</dbReference>
<comment type="subcellular location">
    <subcellularLocation>
        <location evidence="6">Cytoplasm</location>
    </subcellularLocation>
</comment>
<dbReference type="InterPro" id="IPR016153">
    <property type="entry name" value="Heat_shock_Hsp33_N"/>
</dbReference>
<dbReference type="Gene3D" id="3.90.1280.10">
    <property type="entry name" value="HSP33 redox switch-like"/>
    <property type="match status" value="1"/>
</dbReference>
<evidence type="ECO:0000256" key="6">
    <source>
        <dbReference type="HAMAP-Rule" id="MF_00117"/>
    </source>
</evidence>
<dbReference type="HAMAP" id="MF_00117">
    <property type="entry name" value="HslO"/>
    <property type="match status" value="1"/>
</dbReference>
<dbReference type="InterPro" id="IPR016154">
    <property type="entry name" value="Heat_shock_Hsp33_C"/>
</dbReference>
<dbReference type="HOGENOM" id="CLU_054493_1_0_9"/>
<keyword evidence="4 6" id="KW-0143">Chaperone</keyword>
<name>R6IIW7_9FIRM</name>
<dbReference type="PANTHER" id="PTHR30111">
    <property type="entry name" value="33 KDA CHAPERONIN"/>
    <property type="match status" value="1"/>
</dbReference>
<dbReference type="GO" id="GO:0051082">
    <property type="term" value="F:unfolded protein binding"/>
    <property type="evidence" value="ECO:0007669"/>
    <property type="project" value="UniProtKB-UniRule"/>
</dbReference>
<dbReference type="NCBIfam" id="NF001033">
    <property type="entry name" value="PRK00114.1"/>
    <property type="match status" value="1"/>
</dbReference>
<dbReference type="GO" id="GO:0005737">
    <property type="term" value="C:cytoplasm"/>
    <property type="evidence" value="ECO:0007669"/>
    <property type="project" value="UniProtKB-SubCell"/>
</dbReference>
<dbReference type="EMBL" id="CBDS010000087">
    <property type="protein sequence ID" value="CDB46484.1"/>
    <property type="molecule type" value="Genomic_DNA"/>
</dbReference>
<keyword evidence="5 6" id="KW-0676">Redox-active center</keyword>
<dbReference type="InterPro" id="IPR000397">
    <property type="entry name" value="Heat_shock_Hsp33"/>
</dbReference>
<keyword evidence="2 6" id="KW-0862">Zinc</keyword>
<evidence type="ECO:0000256" key="2">
    <source>
        <dbReference type="ARBA" id="ARBA00022833"/>
    </source>
</evidence>
<comment type="function">
    <text evidence="6">Redox regulated molecular chaperone. Protects both thermally unfolding and oxidatively damaged proteins from irreversible aggregation. Plays an important role in the bacterial defense system toward oxidative stress.</text>
</comment>
<accession>A0A3G9GYR9</accession>
<dbReference type="SUPFAM" id="SSF118352">
    <property type="entry name" value="HSP33 redox switch-like"/>
    <property type="match status" value="1"/>
</dbReference>
<dbReference type="PIRSF" id="PIRSF005261">
    <property type="entry name" value="Heat_shock_Hsp33"/>
    <property type="match status" value="1"/>
</dbReference>
<dbReference type="GeneID" id="49407272"/>
<organism evidence="7">
    <name type="scientific">Phascolarctobacterium faecium</name>
    <dbReference type="NCBI Taxonomy" id="33025"/>
    <lineage>
        <taxon>Bacteria</taxon>
        <taxon>Bacillati</taxon>
        <taxon>Bacillota</taxon>
        <taxon>Negativicutes</taxon>
        <taxon>Acidaminococcales</taxon>
        <taxon>Acidaminococcaceae</taxon>
        <taxon>Phascolarctobacterium</taxon>
    </lineage>
</organism>
<dbReference type="AlphaFoldDB" id="R6IIW7"/>
<dbReference type="CDD" id="cd00498">
    <property type="entry name" value="Hsp33"/>
    <property type="match status" value="1"/>
</dbReference>
<comment type="PTM">
    <text evidence="6">Under oxidizing conditions two disulfide bonds are formed involving the reactive cysteines. Under reducing conditions zinc is bound to the reactive cysteines and the protein is inactive.</text>
</comment>
<protein>
    <recommendedName>
        <fullName evidence="6">33 kDa chaperonin</fullName>
    </recommendedName>
    <alternativeName>
        <fullName evidence="6">Heat shock protein 33 homolog</fullName>
        <shortName evidence="6">HSP33</shortName>
    </alternativeName>
</protein>
<keyword evidence="3 6" id="KW-1015">Disulfide bond</keyword>
<accession>R6IIW7</accession>
<dbReference type="eggNOG" id="COG1281">
    <property type="taxonomic scope" value="Bacteria"/>
</dbReference>
<feature type="disulfide bond" description="Redox-active" evidence="6">
    <location>
        <begin position="264"/>
        <end position="267"/>
    </location>
</feature>
<feature type="disulfide bond" description="Redox-active" evidence="6">
    <location>
        <begin position="232"/>
        <end position="234"/>
    </location>
</feature>
<evidence type="ECO:0000256" key="3">
    <source>
        <dbReference type="ARBA" id="ARBA00023157"/>
    </source>
</evidence>
<reference evidence="7" key="1">
    <citation type="submission" date="2012-11" db="EMBL/GenBank/DDBJ databases">
        <title>Dependencies among metagenomic species, viruses, plasmids and units of genetic variation.</title>
        <authorList>
            <person name="Nielsen H.B."/>
            <person name="Almeida M."/>
            <person name="Juncker A.S."/>
            <person name="Rasmussen S."/>
            <person name="Li J."/>
            <person name="Sunagawa S."/>
            <person name="Plichta D."/>
            <person name="Gautier L."/>
            <person name="Le Chatelier E."/>
            <person name="Peletier E."/>
            <person name="Bonde I."/>
            <person name="Nielsen T."/>
            <person name="Manichanh C."/>
            <person name="Arumugam M."/>
            <person name="Batto J."/>
            <person name="Santos M.B.Q.D."/>
            <person name="Blom N."/>
            <person name="Borruel N."/>
            <person name="Burgdorf K.S."/>
            <person name="Boumezbeur F."/>
            <person name="Casellas F."/>
            <person name="Dore J."/>
            <person name="Guarner F."/>
            <person name="Hansen T."/>
            <person name="Hildebrand F."/>
            <person name="Kaas R.S."/>
            <person name="Kennedy S."/>
            <person name="Kristiansen K."/>
            <person name="Kultima J.R."/>
            <person name="Leonard P."/>
            <person name="Levenez F."/>
            <person name="Lund O."/>
            <person name="Moumen B."/>
            <person name="Le Paslier D."/>
            <person name="Pons N."/>
            <person name="Pedersen O."/>
            <person name="Prifti E."/>
            <person name="Qin J."/>
            <person name="Raes J."/>
            <person name="Tap J."/>
            <person name="Tims S."/>
            <person name="Ussery D.W."/>
            <person name="Yamada T."/>
            <person name="MetaHit consortium"/>
            <person name="Renault P."/>
            <person name="Sicheritz-Ponten T."/>
            <person name="Bork P."/>
            <person name="Wang J."/>
            <person name="Brunak S."/>
            <person name="Ehrlich S.D."/>
        </authorList>
    </citation>
    <scope>NUCLEOTIDE SEQUENCE [LARGE SCALE GENOMIC DNA]</scope>
</reference>
<dbReference type="Gene3D" id="3.55.30.10">
    <property type="entry name" value="Hsp33 domain"/>
    <property type="match status" value="1"/>
</dbReference>
<evidence type="ECO:0000256" key="4">
    <source>
        <dbReference type="ARBA" id="ARBA00023186"/>
    </source>
</evidence>
<dbReference type="SUPFAM" id="SSF64397">
    <property type="entry name" value="Hsp33 domain"/>
    <property type="match status" value="1"/>
</dbReference>
<gene>
    <name evidence="6" type="primary">hslO</name>
    <name evidence="7" type="ORF">BN533_01540</name>
</gene>
<sequence length="284" mass="30620">MKDILTKGTAEGVRIYALCTTNLVQEAAIRHHTSHLASAALGRAMNGALLLAATMKDNERIALRLKGDGPIGEVVADAEGTHVRGYVGDPDVFLPLKNGKLDVGGAIGAGNIIVTRYLQNAEPFTGYAELVDGEIASDLTNYLYTSEQTPSSVALGVLVNKEGQVIASGGYFIQAMPGCAEETLAQLEENISLTPYVTQLLELGYTPEKMIETIARGLDVTIQESIELSYKCRCSREKILGALATLGQEDISAMSQDEETEVHCQFCNETYKFSGEEIARLLKK</sequence>
<evidence type="ECO:0000256" key="5">
    <source>
        <dbReference type="ARBA" id="ARBA00023284"/>
    </source>
</evidence>